<organism evidence="1 2">
    <name type="scientific">Populus alba</name>
    <name type="common">White poplar</name>
    <dbReference type="NCBI Taxonomy" id="43335"/>
    <lineage>
        <taxon>Eukaryota</taxon>
        <taxon>Viridiplantae</taxon>
        <taxon>Streptophyta</taxon>
        <taxon>Embryophyta</taxon>
        <taxon>Tracheophyta</taxon>
        <taxon>Spermatophyta</taxon>
        <taxon>Magnoliopsida</taxon>
        <taxon>eudicotyledons</taxon>
        <taxon>Gunneridae</taxon>
        <taxon>Pentapetalae</taxon>
        <taxon>rosids</taxon>
        <taxon>fabids</taxon>
        <taxon>Malpighiales</taxon>
        <taxon>Salicaceae</taxon>
        <taxon>Saliceae</taxon>
        <taxon>Populus</taxon>
    </lineage>
</organism>
<gene>
    <name evidence="1" type="ORF">D5086_024789</name>
</gene>
<dbReference type="EMBL" id="RCHU02000013">
    <property type="protein sequence ID" value="KAL3574176.1"/>
    <property type="molecule type" value="Genomic_DNA"/>
</dbReference>
<keyword evidence="2" id="KW-1185">Reference proteome</keyword>
<dbReference type="Proteomes" id="UP000309997">
    <property type="component" value="Unassembled WGS sequence"/>
</dbReference>
<proteinExistence type="predicted"/>
<evidence type="ECO:0000313" key="1">
    <source>
        <dbReference type="EMBL" id="KAL3574176.1"/>
    </source>
</evidence>
<reference evidence="1 2" key="1">
    <citation type="journal article" date="2024" name="Plant Biotechnol. J.">
        <title>Genome and CRISPR/Cas9 system of a widespread forest tree (Populus alba) in the world.</title>
        <authorList>
            <person name="Liu Y.J."/>
            <person name="Jiang P.F."/>
            <person name="Han X.M."/>
            <person name="Li X.Y."/>
            <person name="Wang H.M."/>
            <person name="Wang Y.J."/>
            <person name="Wang X.X."/>
            <person name="Zeng Q.Y."/>
        </authorList>
    </citation>
    <scope>NUCLEOTIDE SEQUENCE [LARGE SCALE GENOMIC DNA]</scope>
    <source>
        <strain evidence="2">cv. PAL-ZL1</strain>
    </source>
</reference>
<protein>
    <submittedName>
        <fullName evidence="1">Uncharacterized protein</fullName>
    </submittedName>
</protein>
<accession>A0ACC4B7B1</accession>
<evidence type="ECO:0000313" key="2">
    <source>
        <dbReference type="Proteomes" id="UP000309997"/>
    </source>
</evidence>
<name>A0ACC4B7B1_POPAL</name>
<comment type="caution">
    <text evidence="1">The sequence shown here is derived from an EMBL/GenBank/DDBJ whole genome shotgun (WGS) entry which is preliminary data.</text>
</comment>
<sequence length="132" mass="14850">MESLKKPKSRKPTVLIGDEPTLTRVTRNVLAYPMQSSQALGPRPAITRISISEHLLYQLGRAKVSNLQDFDHVFLDRIGSHFLTENLEDIFTRSCSEKYPMSANSPVTNMDSGISDRKWESARKSQCHVTGS</sequence>